<comment type="caution">
    <text evidence="1">The sequence shown here is derived from an EMBL/GenBank/DDBJ whole genome shotgun (WGS) entry which is preliminary data.</text>
</comment>
<reference evidence="2" key="1">
    <citation type="journal article" date="2019" name="Syst. Appl. Microbiol.">
        <title>Flavobacterium circumlabens sp. nov. and Flavobacterium cupreum sp. nov., two psychrotrophic species isolated from Antarctic environmental samples.</title>
        <authorList>
            <person name="Kralova S."/>
            <person name="Busse H.-J."/>
            <person name="Svec P."/>
            <person name="Maslanova I."/>
            <person name="Stankova E."/>
            <person name="Bartak M."/>
            <person name="Sedlacek I."/>
        </authorList>
    </citation>
    <scope>NUCLEOTIDE SEQUENCE [LARGE SCALE GENOMIC DNA]</scope>
    <source>
        <strain evidence="2">CCM 8825</strain>
    </source>
</reference>
<evidence type="ECO:0000313" key="2">
    <source>
        <dbReference type="Proteomes" id="UP000288102"/>
    </source>
</evidence>
<dbReference type="Proteomes" id="UP000288102">
    <property type="component" value="Unassembled WGS sequence"/>
</dbReference>
<evidence type="ECO:0000313" key="1">
    <source>
        <dbReference type="EMBL" id="RUT67512.1"/>
    </source>
</evidence>
<protein>
    <submittedName>
        <fullName evidence="1">Uncharacterized protein</fullName>
    </submittedName>
</protein>
<name>A0A433ZZF8_9FLAO</name>
<proteinExistence type="predicted"/>
<keyword evidence="2" id="KW-1185">Reference proteome</keyword>
<organism evidence="1 2">
    <name type="scientific">Flavobacterium cupreum</name>
    <dbReference type="NCBI Taxonomy" id="2133766"/>
    <lineage>
        <taxon>Bacteria</taxon>
        <taxon>Pseudomonadati</taxon>
        <taxon>Bacteroidota</taxon>
        <taxon>Flavobacteriia</taxon>
        <taxon>Flavobacteriales</taxon>
        <taxon>Flavobacteriaceae</taxon>
        <taxon>Flavobacterium</taxon>
    </lineage>
</organism>
<dbReference type="EMBL" id="QWDM01000245">
    <property type="protein sequence ID" value="RUT67512.1"/>
    <property type="molecule type" value="Genomic_DNA"/>
</dbReference>
<dbReference type="RefSeq" id="WP_238160969.1">
    <property type="nucleotide sequence ID" value="NZ_QWDM01000245.1"/>
</dbReference>
<dbReference type="AlphaFoldDB" id="A0A433ZZF8"/>
<feature type="non-terminal residue" evidence="1">
    <location>
        <position position="81"/>
    </location>
</feature>
<sequence>MPPNQLASVIEKLRKGVNGPINAADETSESTAARNFLFEATVAAKAHRPDRGVEAILDAESDTGILINGKRIWVECKRVTT</sequence>
<gene>
    <name evidence="1" type="ORF">D0817_26055</name>
</gene>
<accession>A0A433ZZF8</accession>